<keyword evidence="3" id="KW-1185">Reference proteome</keyword>
<sequence length="61" mass="6709">MPYVMMLFLVLVIAAIVLGLVGVVAEGLFYLLVIGIVVLVAALVHLGMHIRRSGRHQRTLR</sequence>
<organism evidence="2 3">
    <name type="scientific">Streptomyces leeuwenhoekii</name>
    <dbReference type="NCBI Taxonomy" id="1437453"/>
    <lineage>
        <taxon>Bacteria</taxon>
        <taxon>Bacillati</taxon>
        <taxon>Actinomycetota</taxon>
        <taxon>Actinomycetes</taxon>
        <taxon>Kitasatosporales</taxon>
        <taxon>Streptomycetaceae</taxon>
        <taxon>Streptomyces</taxon>
    </lineage>
</organism>
<gene>
    <name evidence="2" type="ORF">ACH49_05690</name>
</gene>
<keyword evidence="1" id="KW-0472">Membrane</keyword>
<comment type="caution">
    <text evidence="2">The sequence shown here is derived from an EMBL/GenBank/DDBJ whole genome shotgun (WGS) entry which is preliminary data.</text>
</comment>
<protein>
    <recommendedName>
        <fullName evidence="4">Integral Membrane Protein</fullName>
    </recommendedName>
</protein>
<proteinExistence type="predicted"/>
<evidence type="ECO:0008006" key="4">
    <source>
        <dbReference type="Google" id="ProtNLM"/>
    </source>
</evidence>
<feature type="transmembrane region" description="Helical" evidence="1">
    <location>
        <begin position="29"/>
        <end position="48"/>
    </location>
</feature>
<evidence type="ECO:0000256" key="1">
    <source>
        <dbReference type="SAM" id="Phobius"/>
    </source>
</evidence>
<name>A0ABR5I2V3_STRLW</name>
<evidence type="ECO:0000313" key="3">
    <source>
        <dbReference type="Proteomes" id="UP000037274"/>
    </source>
</evidence>
<evidence type="ECO:0000313" key="2">
    <source>
        <dbReference type="EMBL" id="KMS80773.1"/>
    </source>
</evidence>
<keyword evidence="1" id="KW-1133">Transmembrane helix</keyword>
<accession>A0ABR5I2V3</accession>
<dbReference type="EMBL" id="LFEH01000015">
    <property type="protein sequence ID" value="KMS80773.1"/>
    <property type="molecule type" value="Genomic_DNA"/>
</dbReference>
<dbReference type="Proteomes" id="UP000037274">
    <property type="component" value="Unassembled WGS sequence"/>
</dbReference>
<keyword evidence="1" id="KW-0812">Transmembrane</keyword>
<dbReference type="RefSeq" id="WP_048572106.1">
    <property type="nucleotide sequence ID" value="NZ_LFEH01000015.1"/>
</dbReference>
<reference evidence="2 3" key="1">
    <citation type="submission" date="2015-06" db="EMBL/GenBank/DDBJ databases">
        <title>Draft genome sequence of Streptomyces leeuwenhoekii C58, which produces the novel lasso peptide, chaxapeptin.</title>
        <authorList>
            <person name="Yi Y."/>
            <person name="Hai D."/>
            <person name="Jaspars M."/>
            <person name="Sheng H."/>
            <person name="Rateb M.E."/>
            <person name="Bull A."/>
            <person name="Goodfellow M."/>
            <person name="Asenjo J.A."/>
            <person name="Ebel R."/>
        </authorList>
    </citation>
    <scope>NUCLEOTIDE SEQUENCE [LARGE SCALE GENOMIC DNA]</scope>
    <source>
        <strain evidence="2 3">C58</strain>
    </source>
</reference>